<dbReference type="AlphaFoldDB" id="A0A1M5X885"/>
<reference evidence="3 4" key="1">
    <citation type="submission" date="2016-11" db="EMBL/GenBank/DDBJ databases">
        <authorList>
            <person name="Jaros S."/>
            <person name="Januszkiewicz K."/>
            <person name="Wedrychowicz H."/>
        </authorList>
    </citation>
    <scope>NUCLEOTIDE SEQUENCE [LARGE SCALE GENOMIC DNA]</scope>
    <source>
        <strain evidence="3 4">GAS138</strain>
    </source>
</reference>
<accession>A0A1M5X885</accession>
<feature type="chain" id="PRO_5013087514" evidence="1">
    <location>
        <begin position="28"/>
        <end position="129"/>
    </location>
</feature>
<evidence type="ECO:0000256" key="1">
    <source>
        <dbReference type="SAM" id="SignalP"/>
    </source>
</evidence>
<dbReference type="SUPFAM" id="SSF50346">
    <property type="entry name" value="PRC-barrel domain"/>
    <property type="match status" value="1"/>
</dbReference>
<dbReference type="OrthoDB" id="8235823at2"/>
<evidence type="ECO:0000313" key="4">
    <source>
        <dbReference type="Proteomes" id="UP000189796"/>
    </source>
</evidence>
<dbReference type="InterPro" id="IPR027275">
    <property type="entry name" value="PRC-brl_dom"/>
</dbReference>
<dbReference type="InterPro" id="IPR011033">
    <property type="entry name" value="PRC_barrel-like_sf"/>
</dbReference>
<dbReference type="EMBL" id="LT670817">
    <property type="protein sequence ID" value="SHH96050.1"/>
    <property type="molecule type" value="Genomic_DNA"/>
</dbReference>
<sequence>MNRSRVSLLPAVLVTAALLLSADRAAAQEIALTPLQSKEVATGYRADALKLKTVVNDKGETIGRISDFVFGKDNNIYVVLGVGDLTGLTGQLIAIPFHALKLDDPSDNIVLPGASRAALEKLPVFVSNR</sequence>
<dbReference type="Gene3D" id="2.30.30.240">
    <property type="entry name" value="PRC-barrel domain"/>
    <property type="match status" value="1"/>
</dbReference>
<feature type="domain" description="PRC-barrel" evidence="2">
    <location>
        <begin position="44"/>
        <end position="111"/>
    </location>
</feature>
<protein>
    <submittedName>
        <fullName evidence="3">PRC-barrel domain-containing protein</fullName>
    </submittedName>
</protein>
<evidence type="ECO:0000313" key="3">
    <source>
        <dbReference type="EMBL" id="SHH96050.1"/>
    </source>
</evidence>
<feature type="signal peptide" evidence="1">
    <location>
        <begin position="1"/>
        <end position="27"/>
    </location>
</feature>
<name>A0A1M5X885_9BRAD</name>
<gene>
    <name evidence="3" type="ORF">SAMN05443248_7121</name>
</gene>
<proteinExistence type="predicted"/>
<organism evidence="3 4">
    <name type="scientific">Bradyrhizobium erythrophlei</name>
    <dbReference type="NCBI Taxonomy" id="1437360"/>
    <lineage>
        <taxon>Bacteria</taxon>
        <taxon>Pseudomonadati</taxon>
        <taxon>Pseudomonadota</taxon>
        <taxon>Alphaproteobacteria</taxon>
        <taxon>Hyphomicrobiales</taxon>
        <taxon>Nitrobacteraceae</taxon>
        <taxon>Bradyrhizobium</taxon>
    </lineage>
</organism>
<dbReference type="Pfam" id="PF05239">
    <property type="entry name" value="PRC"/>
    <property type="match status" value="1"/>
</dbReference>
<dbReference type="Proteomes" id="UP000189796">
    <property type="component" value="Chromosome I"/>
</dbReference>
<keyword evidence="1" id="KW-0732">Signal</keyword>
<evidence type="ECO:0000259" key="2">
    <source>
        <dbReference type="Pfam" id="PF05239"/>
    </source>
</evidence>